<dbReference type="Gene3D" id="3.40.30.10">
    <property type="entry name" value="Glutaredoxin"/>
    <property type="match status" value="1"/>
</dbReference>
<reference evidence="2 3" key="1">
    <citation type="journal article" date="2011" name="Front. Microbiol.">
        <title>Genomic signatures of strain selection and enhancement in Bacillus atrophaeus var. globigii, a historical biowarfare simulant.</title>
        <authorList>
            <person name="Gibbons H.S."/>
            <person name="Broomall S.M."/>
            <person name="McNew L.A."/>
            <person name="Daligault H."/>
            <person name="Chapman C."/>
            <person name="Bruce D."/>
            <person name="Karavis M."/>
            <person name="Krepps M."/>
            <person name="McGregor P.A."/>
            <person name="Hong C."/>
            <person name="Park K.H."/>
            <person name="Akmal A."/>
            <person name="Feldman A."/>
            <person name="Lin J.S."/>
            <person name="Chang W.E."/>
            <person name="Higgs B.W."/>
            <person name="Demirev P."/>
            <person name="Lindquist J."/>
            <person name="Liem A."/>
            <person name="Fochler E."/>
            <person name="Read T.D."/>
            <person name="Tapia R."/>
            <person name="Johnson S."/>
            <person name="Bishop-Lilly K.A."/>
            <person name="Detter C."/>
            <person name="Han C."/>
            <person name="Sozhamannan S."/>
            <person name="Rosenzweig C.N."/>
            <person name="Skowronski E.W."/>
        </authorList>
    </citation>
    <scope>NUCLEOTIDE SEQUENCE [LARGE SCALE GENOMIC DNA]</scope>
    <source>
        <strain evidence="2 3">CL-SP19</strain>
    </source>
</reference>
<dbReference type="InterPro" id="IPR036249">
    <property type="entry name" value="Thioredoxin-like_sf"/>
</dbReference>
<comment type="caution">
    <text evidence="2">The sequence shown here is derived from an EMBL/GenBank/DDBJ whole genome shotgun (WGS) entry which is preliminary data.</text>
</comment>
<dbReference type="Gene3D" id="1.20.1050.10">
    <property type="match status" value="1"/>
</dbReference>
<dbReference type="EMBL" id="PIQF01000002">
    <property type="protein sequence ID" value="RUO76252.1"/>
    <property type="molecule type" value="Genomic_DNA"/>
</dbReference>
<dbReference type="InterPro" id="IPR036282">
    <property type="entry name" value="Glutathione-S-Trfase_C_sf"/>
</dbReference>
<evidence type="ECO:0000313" key="3">
    <source>
        <dbReference type="Proteomes" id="UP000287908"/>
    </source>
</evidence>
<accession>A0A432ZFY0</accession>
<evidence type="ECO:0000313" key="2">
    <source>
        <dbReference type="EMBL" id="RUO76252.1"/>
    </source>
</evidence>
<keyword evidence="2" id="KW-0808">Transferase</keyword>
<sequence length="195" mass="22779">MELFGSYTSPFVRHVRIAMAETKTEFSLTETDHEMSAKLSPAKKVPFLHHKELRLHDSSSILKYVRDKAGERYFADTKDYDQYCLVNTALDASINLFLLEQEGVTPDNNSYMKRQQQRVEQILELMENKDHAVAYEGPHPFSDGELRLGCFLSWGLFRKRITLDKYPRLQEFVDKINDYPIFADTHPENRPEVTE</sequence>
<feature type="domain" description="GST N-terminal" evidence="1">
    <location>
        <begin position="3"/>
        <end position="71"/>
    </location>
</feature>
<dbReference type="SUPFAM" id="SSF47616">
    <property type="entry name" value="GST C-terminal domain-like"/>
    <property type="match status" value="1"/>
</dbReference>
<gene>
    <name evidence="2" type="ORF">CWI81_09095</name>
</gene>
<name>A0A432ZFY0_9GAMM</name>
<organism evidence="2 3">
    <name type="scientific">Idiomarina seosinensis</name>
    <dbReference type="NCBI Taxonomy" id="281739"/>
    <lineage>
        <taxon>Bacteria</taxon>
        <taxon>Pseudomonadati</taxon>
        <taxon>Pseudomonadota</taxon>
        <taxon>Gammaproteobacteria</taxon>
        <taxon>Alteromonadales</taxon>
        <taxon>Idiomarinaceae</taxon>
        <taxon>Idiomarina</taxon>
    </lineage>
</organism>
<keyword evidence="3" id="KW-1185">Reference proteome</keyword>
<dbReference type="GO" id="GO:0016740">
    <property type="term" value="F:transferase activity"/>
    <property type="evidence" value="ECO:0007669"/>
    <property type="project" value="UniProtKB-KW"/>
</dbReference>
<proteinExistence type="predicted"/>
<dbReference type="SUPFAM" id="SSF52833">
    <property type="entry name" value="Thioredoxin-like"/>
    <property type="match status" value="1"/>
</dbReference>
<dbReference type="CDD" id="cd00570">
    <property type="entry name" value="GST_N_family"/>
    <property type="match status" value="1"/>
</dbReference>
<dbReference type="AlphaFoldDB" id="A0A432ZFY0"/>
<dbReference type="InterPro" id="IPR004045">
    <property type="entry name" value="Glutathione_S-Trfase_N"/>
</dbReference>
<evidence type="ECO:0000259" key="1">
    <source>
        <dbReference type="Pfam" id="PF13417"/>
    </source>
</evidence>
<dbReference type="OrthoDB" id="8634103at2"/>
<protein>
    <submittedName>
        <fullName evidence="2">Glutathione S-transferase</fullName>
    </submittedName>
</protein>
<dbReference type="RefSeq" id="WP_126784972.1">
    <property type="nucleotide sequence ID" value="NZ_PIQF01000002.1"/>
</dbReference>
<dbReference type="Pfam" id="PF13417">
    <property type="entry name" value="GST_N_3"/>
    <property type="match status" value="1"/>
</dbReference>
<dbReference type="Proteomes" id="UP000287908">
    <property type="component" value="Unassembled WGS sequence"/>
</dbReference>